<evidence type="ECO:0000259" key="2">
    <source>
        <dbReference type="Pfam" id="PF00582"/>
    </source>
</evidence>
<feature type="domain" description="UspA" evidence="2">
    <location>
        <begin position="7"/>
        <end position="133"/>
    </location>
</feature>
<evidence type="ECO:0000313" key="3">
    <source>
        <dbReference type="EMBL" id="QNO41236.1"/>
    </source>
</evidence>
<evidence type="ECO:0000256" key="1">
    <source>
        <dbReference type="ARBA" id="ARBA00008791"/>
    </source>
</evidence>
<dbReference type="InterPro" id="IPR006016">
    <property type="entry name" value="UspA"/>
</dbReference>
<dbReference type="PRINTS" id="PR01438">
    <property type="entry name" value="UNVRSLSTRESS"/>
</dbReference>
<reference evidence="5" key="1">
    <citation type="submission" date="2020-06" db="EMBL/GenBank/DDBJ databases">
        <title>Unique genomic features of the anaerobic methanotrophic archaea.</title>
        <authorList>
            <person name="Chadwick G.L."/>
            <person name="Skennerton C.T."/>
            <person name="Laso-Perez R."/>
            <person name="Leu A.O."/>
            <person name="Speth D.R."/>
            <person name="Yu H."/>
            <person name="Morgan-Lang C."/>
            <person name="Hatzenpichler R."/>
            <person name="Goudeau D."/>
            <person name="Malmstrom R."/>
            <person name="Brazelton W.J."/>
            <person name="Woyke T."/>
            <person name="Hallam S.J."/>
            <person name="Tyson G.W."/>
            <person name="Wegener G."/>
            <person name="Boetius A."/>
            <person name="Orphan V."/>
        </authorList>
    </citation>
    <scope>NUCLEOTIDE SEQUENCE</scope>
</reference>
<feature type="domain" description="UspA" evidence="2">
    <location>
        <begin position="142"/>
        <end position="300"/>
    </location>
</feature>
<dbReference type="AlphaFoldDB" id="A0A7G9YK15"/>
<dbReference type="PANTHER" id="PTHR46268:SF6">
    <property type="entry name" value="UNIVERSAL STRESS PROTEIN UP12"/>
    <property type="match status" value="1"/>
</dbReference>
<comment type="similarity">
    <text evidence="1">Belongs to the universal stress protein A family.</text>
</comment>
<dbReference type="EMBL" id="MT630655">
    <property type="protein sequence ID" value="QNO41663.1"/>
    <property type="molecule type" value="Genomic_DNA"/>
</dbReference>
<dbReference type="PANTHER" id="PTHR46268">
    <property type="entry name" value="STRESS RESPONSE PROTEIN NHAX"/>
    <property type="match status" value="1"/>
</dbReference>
<gene>
    <name evidence="3" type="ORF">APGBGGHG_00019</name>
    <name evidence="4" type="ORF">DEHNNBFE_00019</name>
    <name evidence="5" type="ORF">MJHFHNON_00004</name>
</gene>
<sequence length="312" mass="33336">MTKFQYLVPVDGSAHSDAAIAHAVRFTEIYGAELTAIHVVDSSIYKETEIVEQMQAAGESYLDWVKDLAAEQGVTVKSARVLVGYPFDAILDVASEIDASVIFMGATGAGHTRRIGQVASRVLRGADCHLMLARGGIPTGDYKNILIPTDGSKDAEYAAQSGVSTARRVGAKISACNIVDLGHITDTRVVTAGSVGAGRHYGDVIKLPESAVKRMRQRLLDESAKIADRVKRIAESKGVNAEIIVRDGKPAPEILKIIRDEGVDLVVMGYSGKSIVSKLFIGNVAEKIASTAPCSVIIVRGARMERVVPVHE</sequence>
<evidence type="ECO:0000313" key="4">
    <source>
        <dbReference type="EMBL" id="QNO41663.1"/>
    </source>
</evidence>
<protein>
    <recommendedName>
        <fullName evidence="2">UspA domain-containing protein</fullName>
    </recommendedName>
</protein>
<dbReference type="EMBL" id="MT630608">
    <property type="protein sequence ID" value="QNO41236.1"/>
    <property type="molecule type" value="Genomic_DNA"/>
</dbReference>
<organism evidence="5">
    <name type="scientific">Candidatus Methanogaster sp. ANME-2c ERB4</name>
    <dbReference type="NCBI Taxonomy" id="2759911"/>
    <lineage>
        <taxon>Archaea</taxon>
        <taxon>Methanobacteriati</taxon>
        <taxon>Methanobacteriota</taxon>
        <taxon>Stenosarchaea group</taxon>
        <taxon>Methanomicrobia</taxon>
        <taxon>Methanosarcinales</taxon>
        <taxon>ANME-2 cluster</taxon>
        <taxon>Candidatus Methanogasteraceae</taxon>
        <taxon>Candidatus Methanogaster</taxon>
    </lineage>
</organism>
<accession>A0A7G9YK15</accession>
<dbReference type="InterPro" id="IPR006015">
    <property type="entry name" value="Universal_stress_UspA"/>
</dbReference>
<dbReference type="Gene3D" id="3.40.50.620">
    <property type="entry name" value="HUPs"/>
    <property type="match status" value="2"/>
</dbReference>
<dbReference type="Pfam" id="PF00582">
    <property type="entry name" value="Usp"/>
    <property type="match status" value="2"/>
</dbReference>
<dbReference type="SUPFAM" id="SSF52402">
    <property type="entry name" value="Adenine nucleotide alpha hydrolases-like"/>
    <property type="match status" value="2"/>
</dbReference>
<dbReference type="InterPro" id="IPR014729">
    <property type="entry name" value="Rossmann-like_a/b/a_fold"/>
</dbReference>
<dbReference type="CDD" id="cd00293">
    <property type="entry name" value="USP-like"/>
    <property type="match status" value="2"/>
</dbReference>
<proteinExistence type="inferred from homology"/>
<evidence type="ECO:0000313" key="5">
    <source>
        <dbReference type="EMBL" id="QNO48349.1"/>
    </source>
</evidence>
<name>A0A7G9YK15_9EURY</name>
<dbReference type="EMBL" id="MT631329">
    <property type="protein sequence ID" value="QNO48349.1"/>
    <property type="molecule type" value="Genomic_DNA"/>
</dbReference>